<dbReference type="RefSeq" id="WP_099290735.1">
    <property type="nucleotide sequence ID" value="NZ_JACOOH010000006.1"/>
</dbReference>
<dbReference type="PANTHER" id="PTHR30273">
    <property type="entry name" value="PERIPLASMIC SIGNAL SENSOR AND SIGMA FACTOR ACTIVATOR FECR-RELATED"/>
    <property type="match status" value="1"/>
</dbReference>
<organism evidence="4 5">
    <name type="scientific">Butyricimonas hominis</name>
    <dbReference type="NCBI Taxonomy" id="2763032"/>
    <lineage>
        <taxon>Bacteria</taxon>
        <taxon>Pseudomonadati</taxon>
        <taxon>Bacteroidota</taxon>
        <taxon>Bacteroidia</taxon>
        <taxon>Bacteroidales</taxon>
        <taxon>Odoribacteraceae</taxon>
        <taxon>Butyricimonas</taxon>
    </lineage>
</organism>
<feature type="transmembrane region" description="Helical" evidence="1">
    <location>
        <begin position="79"/>
        <end position="99"/>
    </location>
</feature>
<dbReference type="InterPro" id="IPR006860">
    <property type="entry name" value="FecR"/>
</dbReference>
<dbReference type="EMBL" id="JACOOH010000006">
    <property type="protein sequence ID" value="MBC5622386.1"/>
    <property type="molecule type" value="Genomic_DNA"/>
</dbReference>
<feature type="domain" description="FecR protein" evidence="2">
    <location>
        <begin position="182"/>
        <end position="269"/>
    </location>
</feature>
<feature type="domain" description="Protein FecR C-terminal" evidence="3">
    <location>
        <begin position="312"/>
        <end position="381"/>
    </location>
</feature>
<dbReference type="Gene3D" id="2.60.120.1440">
    <property type="match status" value="1"/>
</dbReference>
<dbReference type="Gene3D" id="3.55.50.30">
    <property type="match status" value="1"/>
</dbReference>
<dbReference type="Pfam" id="PF16344">
    <property type="entry name" value="FecR_C"/>
    <property type="match status" value="1"/>
</dbReference>
<comment type="caution">
    <text evidence="4">The sequence shown here is derived from an EMBL/GenBank/DDBJ whole genome shotgun (WGS) entry which is preliminary data.</text>
</comment>
<dbReference type="PANTHER" id="PTHR30273:SF2">
    <property type="entry name" value="PROTEIN FECR"/>
    <property type="match status" value="1"/>
</dbReference>
<evidence type="ECO:0000259" key="2">
    <source>
        <dbReference type="Pfam" id="PF04773"/>
    </source>
</evidence>
<dbReference type="InterPro" id="IPR032508">
    <property type="entry name" value="FecR_C"/>
</dbReference>
<accession>A0ABR7D352</accession>
<keyword evidence="5" id="KW-1185">Reference proteome</keyword>
<dbReference type="Pfam" id="PF04773">
    <property type="entry name" value="FecR"/>
    <property type="match status" value="1"/>
</dbReference>
<keyword evidence="1" id="KW-0472">Membrane</keyword>
<protein>
    <submittedName>
        <fullName evidence="4">DUF4974 domain-containing protein</fullName>
    </submittedName>
</protein>
<dbReference type="PIRSF" id="PIRSF018266">
    <property type="entry name" value="FecR"/>
    <property type="match status" value="1"/>
</dbReference>
<gene>
    <name evidence="4" type="ORF">H8S64_14900</name>
</gene>
<proteinExistence type="predicted"/>
<dbReference type="InterPro" id="IPR012373">
    <property type="entry name" value="Ferrdict_sens_TM"/>
</dbReference>
<evidence type="ECO:0000256" key="1">
    <source>
        <dbReference type="SAM" id="Phobius"/>
    </source>
</evidence>
<evidence type="ECO:0000313" key="4">
    <source>
        <dbReference type="EMBL" id="MBC5622386.1"/>
    </source>
</evidence>
<keyword evidence="1" id="KW-1133">Transmembrane helix</keyword>
<name>A0ABR7D352_9BACT</name>
<evidence type="ECO:0000313" key="5">
    <source>
        <dbReference type="Proteomes" id="UP000646484"/>
    </source>
</evidence>
<sequence>MMEQNEIDEKLLLYLLDEADEIVREDVEIWLAESERNREYFREFQRVHLALEWSVYAREVQPDFNTFRRKLKKNLNIRVWYSVAAVLVLALSVGGVLFWRTTEVPVQMAREISIQPGKPQAILVLSSGEKVEMGMETRQLEERDGTSVRVNETGSISYQAVREDETLEKDAEKVMNRLLIPRGGEFNLTLSDGTRVWLNAETELLYPVRFNGMQRVVYLKGEAYFDVAKNKEMPFIVQMEDDVAVRVYGTEFNVNTYDGVETVLVTGSVSMNQGGKEVLLKPNQKGIFDKSKDGIKVEDVDVLPYVAWKDGDFIFRNESLGSIMDKLSRWYGLDVFYQNGGLRDVHLSGNLKRYKDVQELFRSFEKISDARFKVKGNTVFISKL</sequence>
<evidence type="ECO:0000259" key="3">
    <source>
        <dbReference type="Pfam" id="PF16344"/>
    </source>
</evidence>
<keyword evidence="1" id="KW-0812">Transmembrane</keyword>
<dbReference type="Proteomes" id="UP000646484">
    <property type="component" value="Unassembled WGS sequence"/>
</dbReference>
<reference evidence="4 5" key="1">
    <citation type="submission" date="2020-08" db="EMBL/GenBank/DDBJ databases">
        <title>Genome public.</title>
        <authorList>
            <person name="Liu C."/>
            <person name="Sun Q."/>
        </authorList>
    </citation>
    <scope>NUCLEOTIDE SEQUENCE [LARGE SCALE GENOMIC DNA]</scope>
    <source>
        <strain evidence="4 5">NSJ-56</strain>
    </source>
</reference>